<keyword evidence="3" id="KW-1185">Reference proteome</keyword>
<dbReference type="InterPro" id="IPR025714">
    <property type="entry name" value="Methyltranfer_dom"/>
</dbReference>
<accession>A0A1H1NKF8</accession>
<keyword evidence="2" id="KW-0489">Methyltransferase</keyword>
<dbReference type="RefSeq" id="WP_089662071.1">
    <property type="nucleotide sequence ID" value="NZ_LT629745.1"/>
</dbReference>
<dbReference type="InterPro" id="IPR029063">
    <property type="entry name" value="SAM-dependent_MTases_sf"/>
</dbReference>
<protein>
    <submittedName>
        <fullName evidence="2">Methyltransferase domain-containing protein</fullName>
    </submittedName>
</protein>
<dbReference type="CDD" id="cd02440">
    <property type="entry name" value="AdoMet_MTases"/>
    <property type="match status" value="1"/>
</dbReference>
<reference evidence="2 3" key="1">
    <citation type="submission" date="2016-10" db="EMBL/GenBank/DDBJ databases">
        <authorList>
            <person name="Varghese N."/>
            <person name="Submissions S."/>
        </authorList>
    </citation>
    <scope>NUCLEOTIDE SEQUENCE [LARGE SCALE GENOMIC DNA]</scope>
    <source>
        <strain evidence="2 3">Mar_2010_102</strain>
    </source>
</reference>
<sequence length="223" mass="25578">MKKQNDIIKSWEANASEWIRIIEEKGIASRKITNQAIVDEVNSCDSANILDLGCGEGWLTRALSTDENSVTGVDAIENLLKKARTKGEQSFYQLTYENIIEGKKIPNAPFDSIVLNFCLYQDKQVEKLLKSVSMFLNENGQILIQSIHPYFLIQNDFKYKSSWIENSWKGLPGNFVHPHAWFARTYEDWIKTFSSSGLYLFKMKEPINEEGLPASVIFTLKRL</sequence>
<evidence type="ECO:0000259" key="1">
    <source>
        <dbReference type="Pfam" id="PF13847"/>
    </source>
</evidence>
<feature type="domain" description="Methyltransferase" evidence="1">
    <location>
        <begin position="47"/>
        <end position="160"/>
    </location>
</feature>
<name>A0A1H1NKF8_9FLAO</name>
<dbReference type="EMBL" id="LT629745">
    <property type="protein sequence ID" value="SDR99531.1"/>
    <property type="molecule type" value="Genomic_DNA"/>
</dbReference>
<dbReference type="STRING" id="1250231.SAMN04488552_1765"/>
<dbReference type="GO" id="GO:0032259">
    <property type="term" value="P:methylation"/>
    <property type="evidence" value="ECO:0007669"/>
    <property type="project" value="UniProtKB-KW"/>
</dbReference>
<gene>
    <name evidence="2" type="ORF">SAMN04488552_1765</name>
</gene>
<evidence type="ECO:0000313" key="3">
    <source>
        <dbReference type="Proteomes" id="UP000198858"/>
    </source>
</evidence>
<organism evidence="2 3">
    <name type="scientific">Christiangramia echinicola</name>
    <dbReference type="NCBI Taxonomy" id="279359"/>
    <lineage>
        <taxon>Bacteria</taxon>
        <taxon>Pseudomonadati</taxon>
        <taxon>Bacteroidota</taxon>
        <taxon>Flavobacteriia</taxon>
        <taxon>Flavobacteriales</taxon>
        <taxon>Flavobacteriaceae</taxon>
        <taxon>Christiangramia</taxon>
    </lineage>
</organism>
<dbReference type="SUPFAM" id="SSF53335">
    <property type="entry name" value="S-adenosyl-L-methionine-dependent methyltransferases"/>
    <property type="match status" value="1"/>
</dbReference>
<dbReference type="GO" id="GO:0008168">
    <property type="term" value="F:methyltransferase activity"/>
    <property type="evidence" value="ECO:0007669"/>
    <property type="project" value="UniProtKB-KW"/>
</dbReference>
<dbReference type="PANTHER" id="PTHR43861">
    <property type="entry name" value="TRANS-ACONITATE 2-METHYLTRANSFERASE-RELATED"/>
    <property type="match status" value="1"/>
</dbReference>
<dbReference type="Gene3D" id="3.40.50.150">
    <property type="entry name" value="Vaccinia Virus protein VP39"/>
    <property type="match status" value="1"/>
</dbReference>
<dbReference type="Proteomes" id="UP000198858">
    <property type="component" value="Chromosome I"/>
</dbReference>
<proteinExistence type="predicted"/>
<keyword evidence="2" id="KW-0808">Transferase</keyword>
<dbReference type="Pfam" id="PF13847">
    <property type="entry name" value="Methyltransf_31"/>
    <property type="match status" value="1"/>
</dbReference>
<evidence type="ECO:0000313" key="2">
    <source>
        <dbReference type="EMBL" id="SDR99531.1"/>
    </source>
</evidence>
<dbReference type="AlphaFoldDB" id="A0A1H1NKF8"/>